<dbReference type="EMBL" id="KN739727">
    <property type="protein sequence ID" value="KIH54095.1"/>
    <property type="molecule type" value="Genomic_DNA"/>
</dbReference>
<protein>
    <submittedName>
        <fullName evidence="1">Uncharacterized protein</fullName>
    </submittedName>
</protein>
<reference evidence="1 2" key="1">
    <citation type="submission" date="2013-12" db="EMBL/GenBank/DDBJ databases">
        <title>Draft genome of the parsitic nematode Ancylostoma duodenale.</title>
        <authorList>
            <person name="Mitreva M."/>
        </authorList>
    </citation>
    <scope>NUCLEOTIDE SEQUENCE [LARGE SCALE GENOMIC DNA]</scope>
    <source>
        <strain evidence="1 2">Zhejiang</strain>
    </source>
</reference>
<gene>
    <name evidence="1" type="ORF">ANCDUO_15761</name>
</gene>
<dbReference type="Proteomes" id="UP000054047">
    <property type="component" value="Unassembled WGS sequence"/>
</dbReference>
<accession>A0A0C2FZP1</accession>
<organism evidence="1 2">
    <name type="scientific">Ancylostoma duodenale</name>
    <dbReference type="NCBI Taxonomy" id="51022"/>
    <lineage>
        <taxon>Eukaryota</taxon>
        <taxon>Metazoa</taxon>
        <taxon>Ecdysozoa</taxon>
        <taxon>Nematoda</taxon>
        <taxon>Chromadorea</taxon>
        <taxon>Rhabditida</taxon>
        <taxon>Rhabditina</taxon>
        <taxon>Rhabditomorpha</taxon>
        <taxon>Strongyloidea</taxon>
        <taxon>Ancylostomatidae</taxon>
        <taxon>Ancylostomatinae</taxon>
        <taxon>Ancylostoma</taxon>
    </lineage>
</organism>
<dbReference type="AlphaFoldDB" id="A0A0C2FZP1"/>
<sequence>MWKYCSILMPHGSFCESKTERTEDLTKQVAKIWCDVSGLAETKRHRTLNATGEELFLGTYDSRGVVERVSSSTLIRP</sequence>
<keyword evidence="2" id="KW-1185">Reference proteome</keyword>
<evidence type="ECO:0000313" key="1">
    <source>
        <dbReference type="EMBL" id="KIH54095.1"/>
    </source>
</evidence>
<evidence type="ECO:0000313" key="2">
    <source>
        <dbReference type="Proteomes" id="UP000054047"/>
    </source>
</evidence>
<proteinExistence type="predicted"/>
<name>A0A0C2FZP1_9BILA</name>